<organism evidence="3 4">
    <name type="scientific">Candidatus Spechtbacteria bacterium RIFCSPLOWO2_12_FULL_38_22</name>
    <dbReference type="NCBI Taxonomy" id="1802165"/>
    <lineage>
        <taxon>Bacteria</taxon>
        <taxon>Candidatus Spechtiibacteriota</taxon>
    </lineage>
</organism>
<feature type="domain" description="Gfo/Idh/MocA-like oxidoreductase N-terminal" evidence="1">
    <location>
        <begin position="4"/>
        <end position="128"/>
    </location>
</feature>
<evidence type="ECO:0000259" key="1">
    <source>
        <dbReference type="Pfam" id="PF01408"/>
    </source>
</evidence>
<gene>
    <name evidence="3" type="ORF">A3F94_02700</name>
</gene>
<dbReference type="Proteomes" id="UP000176770">
    <property type="component" value="Unassembled WGS sequence"/>
</dbReference>
<dbReference type="Pfam" id="PF02894">
    <property type="entry name" value="GFO_IDH_MocA_C"/>
    <property type="match status" value="1"/>
</dbReference>
<evidence type="ECO:0000313" key="3">
    <source>
        <dbReference type="EMBL" id="OGZ62214.1"/>
    </source>
</evidence>
<proteinExistence type="predicted"/>
<feature type="domain" description="Gfo/Idh/MocA-like oxidoreductase C-terminal" evidence="2">
    <location>
        <begin position="140"/>
        <end position="375"/>
    </location>
</feature>
<dbReference type="AlphaFoldDB" id="A0A1G2HI87"/>
<name>A0A1G2HI87_9BACT</name>
<dbReference type="Pfam" id="PF01408">
    <property type="entry name" value="GFO_IDH_MocA"/>
    <property type="match status" value="1"/>
</dbReference>
<dbReference type="InterPro" id="IPR004104">
    <property type="entry name" value="Gfo/Idh/MocA-like_OxRdtase_C"/>
</dbReference>
<dbReference type="InterPro" id="IPR000683">
    <property type="entry name" value="Gfo/Idh/MocA-like_OxRdtase_N"/>
</dbReference>
<dbReference type="SUPFAM" id="SSF55347">
    <property type="entry name" value="Glyceraldehyde-3-phosphate dehydrogenase-like, C-terminal domain"/>
    <property type="match status" value="1"/>
</dbReference>
<evidence type="ECO:0000259" key="2">
    <source>
        <dbReference type="Pfam" id="PF02894"/>
    </source>
</evidence>
<reference evidence="3 4" key="1">
    <citation type="journal article" date="2016" name="Nat. Commun.">
        <title>Thousands of microbial genomes shed light on interconnected biogeochemical processes in an aquifer system.</title>
        <authorList>
            <person name="Anantharaman K."/>
            <person name="Brown C.T."/>
            <person name="Hug L.A."/>
            <person name="Sharon I."/>
            <person name="Castelle C.J."/>
            <person name="Probst A.J."/>
            <person name="Thomas B.C."/>
            <person name="Singh A."/>
            <person name="Wilkins M.J."/>
            <person name="Karaoz U."/>
            <person name="Brodie E.L."/>
            <person name="Williams K.H."/>
            <person name="Hubbard S.S."/>
            <person name="Banfield J.F."/>
        </authorList>
    </citation>
    <scope>NUCLEOTIDE SEQUENCE [LARGE SCALE GENOMIC DNA]</scope>
</reference>
<accession>A0A1G2HI87</accession>
<dbReference type="InterPro" id="IPR036291">
    <property type="entry name" value="NAD(P)-bd_dom_sf"/>
</dbReference>
<evidence type="ECO:0000313" key="4">
    <source>
        <dbReference type="Proteomes" id="UP000176770"/>
    </source>
</evidence>
<dbReference type="Gene3D" id="3.30.360.10">
    <property type="entry name" value="Dihydrodipicolinate Reductase, domain 2"/>
    <property type="match status" value="1"/>
</dbReference>
<dbReference type="STRING" id="1802165.A3F94_02700"/>
<dbReference type="InterPro" id="IPR051450">
    <property type="entry name" value="Gfo/Idh/MocA_Oxidoreductases"/>
</dbReference>
<sequence length="397" mass="44237">MKQFGVGVVGLGLRGLGTGMVDYMHNPDEGLFLVGVSDIKPEILAMFKNKPFAGDTFTSTQYQDLLDCPEISAIFIMTPDFLHEEQAVAALEAGKHVFLEKPMAITTQGCDRILETARRVDKKVYVGHNMRHMELILAMKSIIDSGSIGRIVTIWCRHFVSYGGDAYFKDWHAQRKYVNGLLLQKAAHDIDVMHWLGGGYTRFVHAMGGLTTYGRALDPSKREDYLKAESRVTIRQFSVPENWPPLGQENLNPDMDVEDVSLVNMVFDNGVFASYQQCHFTPDAWRNYTFIGTEGRIENIGSSQIRILKNRVDGYSEGEILRVLPPAGGHGGADPRIVEEFIGYVRDGKKITVSPIAARQAVATGDLATQSLRGDMGCREVPQLPADLIDYFEKDLV</sequence>
<dbReference type="PANTHER" id="PTHR43377">
    <property type="entry name" value="BILIVERDIN REDUCTASE A"/>
    <property type="match status" value="1"/>
</dbReference>
<dbReference type="SUPFAM" id="SSF51735">
    <property type="entry name" value="NAD(P)-binding Rossmann-fold domains"/>
    <property type="match status" value="1"/>
</dbReference>
<dbReference type="PANTHER" id="PTHR43377:SF2">
    <property type="entry name" value="BINDING ROSSMANN FOLD OXIDOREDUCTASE, PUTATIVE (AFU_ORTHOLOGUE AFUA_4G00560)-RELATED"/>
    <property type="match status" value="1"/>
</dbReference>
<dbReference type="GO" id="GO:0000166">
    <property type="term" value="F:nucleotide binding"/>
    <property type="evidence" value="ECO:0007669"/>
    <property type="project" value="InterPro"/>
</dbReference>
<dbReference type="Gene3D" id="3.40.50.720">
    <property type="entry name" value="NAD(P)-binding Rossmann-like Domain"/>
    <property type="match status" value="1"/>
</dbReference>
<comment type="caution">
    <text evidence="3">The sequence shown here is derived from an EMBL/GenBank/DDBJ whole genome shotgun (WGS) entry which is preliminary data.</text>
</comment>
<protein>
    <recommendedName>
        <fullName evidence="5">Oxidoreductase</fullName>
    </recommendedName>
</protein>
<dbReference type="EMBL" id="MHOK01000005">
    <property type="protein sequence ID" value="OGZ62214.1"/>
    <property type="molecule type" value="Genomic_DNA"/>
</dbReference>
<evidence type="ECO:0008006" key="5">
    <source>
        <dbReference type="Google" id="ProtNLM"/>
    </source>
</evidence>